<reference evidence="2 3" key="1">
    <citation type="submission" date="2018-01" db="EMBL/GenBank/DDBJ databases">
        <title>Deinococcus koreensis sp. nov., a radiation-resistant bacterium isolated from river water.</title>
        <authorList>
            <person name="Choi A."/>
        </authorList>
    </citation>
    <scope>NUCLEOTIDE SEQUENCE [LARGE SCALE GENOMIC DNA]</scope>
    <source>
        <strain evidence="2 3">SJW1-2</strain>
    </source>
</reference>
<proteinExistence type="predicted"/>
<evidence type="ECO:0000313" key="2">
    <source>
        <dbReference type="EMBL" id="PNY79224.1"/>
    </source>
</evidence>
<evidence type="ECO:0000313" key="3">
    <source>
        <dbReference type="Proteomes" id="UP000236379"/>
    </source>
</evidence>
<dbReference type="PROSITE" id="PS51257">
    <property type="entry name" value="PROKAR_LIPOPROTEIN"/>
    <property type="match status" value="1"/>
</dbReference>
<feature type="chain" id="PRO_5014413802" evidence="1">
    <location>
        <begin position="19"/>
        <end position="344"/>
    </location>
</feature>
<name>A0A2K3URS7_9DEIO</name>
<comment type="caution">
    <text evidence="2">The sequence shown here is derived from an EMBL/GenBank/DDBJ whole genome shotgun (WGS) entry which is preliminary data.</text>
</comment>
<keyword evidence="1" id="KW-0732">Signal</keyword>
<protein>
    <submittedName>
        <fullName evidence="2">Uncharacterized protein</fullName>
    </submittedName>
</protein>
<feature type="signal peptide" evidence="1">
    <location>
        <begin position="1"/>
        <end position="18"/>
    </location>
</feature>
<evidence type="ECO:0000256" key="1">
    <source>
        <dbReference type="SAM" id="SignalP"/>
    </source>
</evidence>
<accession>A0A2K3URS7</accession>
<dbReference type="RefSeq" id="WP_103314264.1">
    <property type="nucleotide sequence ID" value="NZ_PPPD01000005.1"/>
</dbReference>
<dbReference type="OrthoDB" id="69502at2"/>
<organism evidence="2 3">
    <name type="scientific">Deinococcus koreensis</name>
    <dbReference type="NCBI Taxonomy" id="2054903"/>
    <lineage>
        <taxon>Bacteria</taxon>
        <taxon>Thermotogati</taxon>
        <taxon>Deinococcota</taxon>
        <taxon>Deinococci</taxon>
        <taxon>Deinococcales</taxon>
        <taxon>Deinococcaceae</taxon>
        <taxon>Deinococcus</taxon>
    </lineage>
</organism>
<dbReference type="Proteomes" id="UP000236379">
    <property type="component" value="Unassembled WGS sequence"/>
</dbReference>
<gene>
    <name evidence="2" type="ORF">CVO96_20115</name>
</gene>
<sequence>MRRVLFISFALGAGTASAQGGAQWQQLGGYLAGACGAGQGLAGNSKQLQWICNIASSYAFVNDNVLNGDWTAFGAEVMGKYMSQSVDYLGQKLGFEGLNTVTASINESMRGSYNQFRATLFDAMTGVLRGQASGYKDDNAGLAVTTPGGLADYATRANPFLTTAQTAGRYQQTVDTFGELLKAAQAKKVVDQSNKAVETALTPAINSATNMVGMPGRPGYADEQAQKGQSALSMREVLQIQLEMQAEGLKQDASMRITEFQLLTEIAKQQAMTNTQLISKLDDVGSALTDQNNYIKQAMEEAAKDNLEAGSAAARQYAQYVAMFEGLLDPVAVNTSAVKALGGN</sequence>
<dbReference type="EMBL" id="PPPD01000005">
    <property type="protein sequence ID" value="PNY79224.1"/>
    <property type="molecule type" value="Genomic_DNA"/>
</dbReference>
<keyword evidence="3" id="KW-1185">Reference proteome</keyword>
<dbReference type="AlphaFoldDB" id="A0A2K3URS7"/>